<name>A0A1I2QB12_9HYPH</name>
<dbReference type="OrthoDB" id="7410162at2"/>
<keyword evidence="2" id="KW-1185">Reference proteome</keyword>
<proteinExistence type="predicted"/>
<gene>
    <name evidence="1" type="ORF">SAMN05192565_10120</name>
</gene>
<protein>
    <recommendedName>
        <fullName evidence="3">Glutathione S-transferase</fullName>
    </recommendedName>
</protein>
<dbReference type="RefSeq" id="WP_091967518.1">
    <property type="nucleotide sequence ID" value="NZ_FOPM01000001.1"/>
</dbReference>
<dbReference type="Proteomes" id="UP000199229">
    <property type="component" value="Unassembled WGS sequence"/>
</dbReference>
<evidence type="ECO:0000313" key="1">
    <source>
        <dbReference type="EMBL" id="SFG25524.1"/>
    </source>
</evidence>
<evidence type="ECO:0000313" key="2">
    <source>
        <dbReference type="Proteomes" id="UP000199229"/>
    </source>
</evidence>
<dbReference type="STRING" id="582675.SAMN05192565_10120"/>
<dbReference type="AlphaFoldDB" id="A0A1I2QB12"/>
<reference evidence="2" key="1">
    <citation type="submission" date="2016-10" db="EMBL/GenBank/DDBJ databases">
        <authorList>
            <person name="Varghese N."/>
            <person name="Submissions S."/>
        </authorList>
    </citation>
    <scope>NUCLEOTIDE SEQUENCE [LARGE SCALE GENOMIC DNA]</scope>
    <source>
        <strain evidence="2">Gh-105</strain>
    </source>
</reference>
<sequence length="77" mass="8363">MPHATPDTSKTPLRIEDAVNDVCPWSGKPIAADSLTLYNGAVVGFCNPECRDKFARAVRSFENSLQARRAESAGINQ</sequence>
<accession>A0A1I2QB12</accession>
<evidence type="ECO:0008006" key="3">
    <source>
        <dbReference type="Google" id="ProtNLM"/>
    </source>
</evidence>
<dbReference type="EMBL" id="FOPM01000001">
    <property type="protein sequence ID" value="SFG25524.1"/>
    <property type="molecule type" value="Genomic_DNA"/>
</dbReference>
<organism evidence="1 2">
    <name type="scientific">Methylobacterium gossipiicola</name>
    <dbReference type="NCBI Taxonomy" id="582675"/>
    <lineage>
        <taxon>Bacteria</taxon>
        <taxon>Pseudomonadati</taxon>
        <taxon>Pseudomonadota</taxon>
        <taxon>Alphaproteobacteria</taxon>
        <taxon>Hyphomicrobiales</taxon>
        <taxon>Methylobacteriaceae</taxon>
        <taxon>Methylobacterium</taxon>
    </lineage>
</organism>